<dbReference type="Proteomes" id="UP000011713">
    <property type="component" value="Unassembled WGS sequence"/>
</dbReference>
<dbReference type="EnsemblProtists" id="HpaT801825">
    <property type="protein sequence ID" value="HpaP801825"/>
    <property type="gene ID" value="HpaG801825"/>
</dbReference>
<proteinExistence type="predicted"/>
<dbReference type="InParanoid" id="M4B6C4"/>
<dbReference type="EMBL" id="JH598543">
    <property type="status" value="NOT_ANNOTATED_CDS"/>
    <property type="molecule type" value="Genomic_DNA"/>
</dbReference>
<protein>
    <recommendedName>
        <fullName evidence="3">RxLR effector candidate protein</fullName>
    </recommendedName>
</protein>
<keyword evidence="2" id="KW-1185">Reference proteome</keyword>
<organism evidence="1 2">
    <name type="scientific">Hyaloperonospora arabidopsidis (strain Emoy2)</name>
    <name type="common">Downy mildew agent</name>
    <name type="synonym">Peronospora arabidopsidis</name>
    <dbReference type="NCBI Taxonomy" id="559515"/>
    <lineage>
        <taxon>Eukaryota</taxon>
        <taxon>Sar</taxon>
        <taxon>Stramenopiles</taxon>
        <taxon>Oomycota</taxon>
        <taxon>Peronosporomycetes</taxon>
        <taxon>Peronosporales</taxon>
        <taxon>Peronosporaceae</taxon>
        <taxon>Hyaloperonospora</taxon>
    </lineage>
</organism>
<accession>M4B6C4</accession>
<sequence>MLTALTDRMQMLEVSQIQMLIDDDERLQGTIDSGFFALALGSGMGCTTLHRNALGYDASRRPRGRVCVTQPGDSLFQQFGPQYVGPGQPSRATRPRHRAMRQCPLQILKTLKCLCQECIKRRCRSCRCVYWTNANVSSLLASLMGQSCTRVSNWVLWTGVEHSYARSRWAAGLWVYSF</sequence>
<evidence type="ECO:0008006" key="3">
    <source>
        <dbReference type="Google" id="ProtNLM"/>
    </source>
</evidence>
<reference evidence="2" key="1">
    <citation type="journal article" date="2010" name="Science">
        <title>Signatures of adaptation to obligate biotrophy in the Hyaloperonospora arabidopsidis genome.</title>
        <authorList>
            <person name="Baxter L."/>
            <person name="Tripathy S."/>
            <person name="Ishaque N."/>
            <person name="Boot N."/>
            <person name="Cabral A."/>
            <person name="Kemen E."/>
            <person name="Thines M."/>
            <person name="Ah-Fong A."/>
            <person name="Anderson R."/>
            <person name="Badejoko W."/>
            <person name="Bittner-Eddy P."/>
            <person name="Boore J.L."/>
            <person name="Chibucos M.C."/>
            <person name="Coates M."/>
            <person name="Dehal P."/>
            <person name="Delehaunty K."/>
            <person name="Dong S."/>
            <person name="Downton P."/>
            <person name="Dumas B."/>
            <person name="Fabro G."/>
            <person name="Fronick C."/>
            <person name="Fuerstenberg S.I."/>
            <person name="Fulton L."/>
            <person name="Gaulin E."/>
            <person name="Govers F."/>
            <person name="Hughes L."/>
            <person name="Humphray S."/>
            <person name="Jiang R.H."/>
            <person name="Judelson H."/>
            <person name="Kamoun S."/>
            <person name="Kyung K."/>
            <person name="Meijer H."/>
            <person name="Minx P."/>
            <person name="Morris P."/>
            <person name="Nelson J."/>
            <person name="Phuntumart V."/>
            <person name="Qutob D."/>
            <person name="Rehmany A."/>
            <person name="Rougon-Cardoso A."/>
            <person name="Ryden P."/>
            <person name="Torto-Alalibo T."/>
            <person name="Studholme D."/>
            <person name="Wang Y."/>
            <person name="Win J."/>
            <person name="Wood J."/>
            <person name="Clifton S.W."/>
            <person name="Rogers J."/>
            <person name="Van den Ackerveken G."/>
            <person name="Jones J.D."/>
            <person name="McDowell J.M."/>
            <person name="Beynon J."/>
            <person name="Tyler B.M."/>
        </authorList>
    </citation>
    <scope>NUCLEOTIDE SEQUENCE [LARGE SCALE GENOMIC DNA]</scope>
    <source>
        <strain evidence="2">Emoy2</strain>
    </source>
</reference>
<reference evidence="1" key="2">
    <citation type="submission" date="2015-06" db="UniProtKB">
        <authorList>
            <consortium name="EnsemblProtists"/>
        </authorList>
    </citation>
    <scope>IDENTIFICATION</scope>
    <source>
        <strain evidence="1">Emoy2</strain>
    </source>
</reference>
<name>M4B6C4_HYAAE</name>
<evidence type="ECO:0000313" key="1">
    <source>
        <dbReference type="EnsemblProtists" id="HpaP801825"/>
    </source>
</evidence>
<dbReference type="HOGENOM" id="CLU_1513376_0_0_1"/>
<dbReference type="AlphaFoldDB" id="M4B6C4"/>
<evidence type="ECO:0000313" key="2">
    <source>
        <dbReference type="Proteomes" id="UP000011713"/>
    </source>
</evidence>
<dbReference type="VEuPathDB" id="FungiDB:HpaG801825"/>